<proteinExistence type="predicted"/>
<gene>
    <name evidence="3" type="ORF">GBA65_01025</name>
</gene>
<organism evidence="3 4">
    <name type="scientific">Rubrobacter marinus</name>
    <dbReference type="NCBI Taxonomy" id="2653852"/>
    <lineage>
        <taxon>Bacteria</taxon>
        <taxon>Bacillati</taxon>
        <taxon>Actinomycetota</taxon>
        <taxon>Rubrobacteria</taxon>
        <taxon>Rubrobacterales</taxon>
        <taxon>Rubrobacteraceae</taxon>
        <taxon>Rubrobacter</taxon>
    </lineage>
</organism>
<name>A0A6G8PS61_9ACTN</name>
<feature type="compositionally biased region" description="Acidic residues" evidence="1">
    <location>
        <begin position="155"/>
        <end position="167"/>
    </location>
</feature>
<dbReference type="KEGG" id="rmar:GBA65_01025"/>
<sequence length="229" mass="24221">MEEQQGLVGLEARSSDGTEVLGRISEVITDEETGEVTHVLVERDGEEGTEVPISEITLDPDADFAAFDADASDDEPGDHAGDDVEPQGYAPSQSDVDDAEHEGQFVTSPTDAHEAADPTQEASTEASEASGYEDEGSTTPESGYPRNDVYINPETGEEETDPALEDNETLKDDVEDLVNGTELDVRAAKDGVVELTGRAATQDDLDESVAEIMGLDGVLDVDSTDVTVG</sequence>
<dbReference type="RefSeq" id="WP_166395005.1">
    <property type="nucleotide sequence ID" value="NZ_CP045121.1"/>
</dbReference>
<feature type="domain" description="PRC-barrel" evidence="2">
    <location>
        <begin position="7"/>
        <end position="59"/>
    </location>
</feature>
<dbReference type="Proteomes" id="UP000502706">
    <property type="component" value="Chromosome"/>
</dbReference>
<protein>
    <recommendedName>
        <fullName evidence="2">PRC-barrel domain-containing protein</fullName>
    </recommendedName>
</protein>
<evidence type="ECO:0000259" key="2">
    <source>
        <dbReference type="Pfam" id="PF05239"/>
    </source>
</evidence>
<evidence type="ECO:0000313" key="4">
    <source>
        <dbReference type="Proteomes" id="UP000502706"/>
    </source>
</evidence>
<keyword evidence="4" id="KW-1185">Reference proteome</keyword>
<evidence type="ECO:0000256" key="1">
    <source>
        <dbReference type="SAM" id="MobiDB-lite"/>
    </source>
</evidence>
<dbReference type="InterPro" id="IPR027275">
    <property type="entry name" value="PRC-brl_dom"/>
</dbReference>
<accession>A0A6G8PS61</accession>
<dbReference type="Pfam" id="PF05239">
    <property type="entry name" value="PRC"/>
    <property type="match status" value="1"/>
</dbReference>
<reference evidence="3 4" key="1">
    <citation type="submission" date="2019-10" db="EMBL/GenBank/DDBJ databases">
        <title>Rubrobacter sp nov SCSIO 52915 isolated from a deep-sea sediment in the South China Sea.</title>
        <authorList>
            <person name="Chen R.W."/>
        </authorList>
    </citation>
    <scope>NUCLEOTIDE SEQUENCE [LARGE SCALE GENOMIC DNA]</scope>
    <source>
        <strain evidence="3 4">SCSIO 52915</strain>
    </source>
</reference>
<dbReference type="SUPFAM" id="SSF50346">
    <property type="entry name" value="PRC-barrel domain"/>
    <property type="match status" value="1"/>
</dbReference>
<evidence type="ECO:0000313" key="3">
    <source>
        <dbReference type="EMBL" id="QIN77328.1"/>
    </source>
</evidence>
<dbReference type="AlphaFoldDB" id="A0A6G8PS61"/>
<feature type="region of interest" description="Disordered" evidence="1">
    <location>
        <begin position="42"/>
        <end position="169"/>
    </location>
</feature>
<dbReference type="InterPro" id="IPR011033">
    <property type="entry name" value="PRC_barrel-like_sf"/>
</dbReference>
<dbReference type="EMBL" id="CP045121">
    <property type="protein sequence ID" value="QIN77328.1"/>
    <property type="molecule type" value="Genomic_DNA"/>
</dbReference>